<evidence type="ECO:0008006" key="2">
    <source>
        <dbReference type="Google" id="ProtNLM"/>
    </source>
</evidence>
<dbReference type="EMBL" id="CADCTP010000162">
    <property type="protein sequence ID" value="CAA9247215.1"/>
    <property type="molecule type" value="Genomic_DNA"/>
</dbReference>
<dbReference type="Gene3D" id="3.40.50.300">
    <property type="entry name" value="P-loop containing nucleotide triphosphate hydrolases"/>
    <property type="match status" value="1"/>
</dbReference>
<sequence length="250" mass="25482">MSLIAVGSAKGSPGATTVALTLAAVWPRRALLAELDPTGSDLLYRLRGVDRAPLSADSGVLGYVAGGAADGGGDPLAHSEQVGAGLDILVGPPPARVGEVAGSWGVLADRLAAAPALDVLADCGRLHPGSPALEVLTRAAAVVFVTRPTIDGVAHLLARAAELAGVLAEGTMLHAIVVTDVRDARSQREIDQLAERADLPLEVLGRLAVDPEAVGLLGGAWSGRLEKSLLIRSARELAGKLDKVLPVPEL</sequence>
<evidence type="ECO:0000313" key="1">
    <source>
        <dbReference type="EMBL" id="CAA9247215.1"/>
    </source>
</evidence>
<protein>
    <recommendedName>
        <fullName evidence="2">CobQ/CobB/MinD/ParA nucleotide binding domain-containing protein</fullName>
    </recommendedName>
</protein>
<accession>A0A6J4IDH7</accession>
<dbReference type="SUPFAM" id="SSF52540">
    <property type="entry name" value="P-loop containing nucleoside triphosphate hydrolases"/>
    <property type="match status" value="1"/>
</dbReference>
<reference evidence="1" key="1">
    <citation type="submission" date="2020-02" db="EMBL/GenBank/DDBJ databases">
        <authorList>
            <person name="Meier V. D."/>
        </authorList>
    </citation>
    <scope>NUCLEOTIDE SEQUENCE</scope>
    <source>
        <strain evidence="1">AVDCRST_MAG41</strain>
    </source>
</reference>
<dbReference type="InterPro" id="IPR027417">
    <property type="entry name" value="P-loop_NTPase"/>
</dbReference>
<proteinExistence type="predicted"/>
<gene>
    <name evidence="1" type="ORF">AVDCRST_MAG41-1759</name>
</gene>
<dbReference type="AlphaFoldDB" id="A0A6J4IDH7"/>
<organism evidence="1">
    <name type="scientific">uncultured Mycobacteriales bacterium</name>
    <dbReference type="NCBI Taxonomy" id="581187"/>
    <lineage>
        <taxon>Bacteria</taxon>
        <taxon>Bacillati</taxon>
        <taxon>Actinomycetota</taxon>
        <taxon>Actinomycetes</taxon>
        <taxon>Mycobacteriales</taxon>
        <taxon>environmental samples</taxon>
    </lineage>
</organism>
<name>A0A6J4IDH7_9ACTN</name>